<dbReference type="EMBL" id="KI677722">
    <property type="protein sequence ID" value="ETM01430.1"/>
    <property type="molecule type" value="Genomic_DNA"/>
</dbReference>
<dbReference type="AlphaFoldDB" id="W2LXP7"/>
<proteinExistence type="predicted"/>
<name>W2LXP7_PHYNI</name>
<sequence length="104" mass="11871">MAELQFLVHFNRTLCASFPLQRGRFLAYHLLHQEREGVLSSLLDFMGKASGAKATKGFGACRDLHGRLLRHVNQEVALHKWQQDAEARAKREKDGVEAREILDE</sequence>
<dbReference type="Proteomes" id="UP000054423">
    <property type="component" value="Unassembled WGS sequence"/>
</dbReference>
<dbReference type="Pfam" id="PF22782">
    <property type="entry name" value="SDE2"/>
    <property type="match status" value="1"/>
</dbReference>
<dbReference type="InterPro" id="IPR053822">
    <property type="entry name" value="SDE2-like_dom"/>
</dbReference>
<gene>
    <name evidence="2" type="ORF">L917_01993</name>
</gene>
<accession>W2LXP7</accession>
<feature type="domain" description="SDE2-like" evidence="1">
    <location>
        <begin position="41"/>
        <end position="95"/>
    </location>
</feature>
<dbReference type="VEuPathDB" id="FungiDB:PPTG_04897"/>
<dbReference type="OrthoDB" id="258495at2759"/>
<organism evidence="2">
    <name type="scientific">Phytophthora nicotianae</name>
    <name type="common">Potato buckeye rot agent</name>
    <name type="synonym">Phytophthora parasitica</name>
    <dbReference type="NCBI Taxonomy" id="4792"/>
    <lineage>
        <taxon>Eukaryota</taxon>
        <taxon>Sar</taxon>
        <taxon>Stramenopiles</taxon>
        <taxon>Oomycota</taxon>
        <taxon>Peronosporomycetes</taxon>
        <taxon>Peronosporales</taxon>
        <taxon>Peronosporaceae</taxon>
        <taxon>Phytophthora</taxon>
    </lineage>
</organism>
<reference evidence="2" key="1">
    <citation type="submission" date="2013-11" db="EMBL/GenBank/DDBJ databases">
        <title>The Genome Sequence of Phytophthora parasitica CHvinca01.</title>
        <authorList>
            <consortium name="The Broad Institute Genomics Platform"/>
            <person name="Russ C."/>
            <person name="Tyler B."/>
            <person name="Panabieres F."/>
            <person name="Shan W."/>
            <person name="Tripathy S."/>
            <person name="Grunwald N."/>
            <person name="Machado M."/>
            <person name="Johnson C.S."/>
            <person name="Arredondo F."/>
            <person name="Hong C."/>
            <person name="Coffey M."/>
            <person name="Young S.K."/>
            <person name="Zeng Q."/>
            <person name="Gargeya S."/>
            <person name="Fitzgerald M."/>
            <person name="Abouelleil A."/>
            <person name="Alvarado L."/>
            <person name="Chapman S.B."/>
            <person name="Gainer-Dewar J."/>
            <person name="Goldberg J."/>
            <person name="Griggs A."/>
            <person name="Gujja S."/>
            <person name="Hansen M."/>
            <person name="Howarth C."/>
            <person name="Imamovic A."/>
            <person name="Ireland A."/>
            <person name="Larimer J."/>
            <person name="McCowan C."/>
            <person name="Murphy C."/>
            <person name="Pearson M."/>
            <person name="Poon T.W."/>
            <person name="Priest M."/>
            <person name="Roberts A."/>
            <person name="Saif S."/>
            <person name="Shea T."/>
            <person name="Sykes S."/>
            <person name="Wortman J."/>
            <person name="Nusbaum C."/>
            <person name="Birren B."/>
        </authorList>
    </citation>
    <scope>NUCLEOTIDE SEQUENCE [LARGE SCALE GENOMIC DNA]</scope>
    <source>
        <strain evidence="2">CHvinca01</strain>
    </source>
</reference>
<evidence type="ECO:0000259" key="1">
    <source>
        <dbReference type="Pfam" id="PF22782"/>
    </source>
</evidence>
<protein>
    <recommendedName>
        <fullName evidence="1">SDE2-like domain-containing protein</fullName>
    </recommendedName>
</protein>
<evidence type="ECO:0000313" key="2">
    <source>
        <dbReference type="EMBL" id="ETM01430.1"/>
    </source>
</evidence>